<dbReference type="GO" id="GO:0005737">
    <property type="term" value="C:cytoplasm"/>
    <property type="evidence" value="ECO:0007669"/>
    <property type="project" value="UniProtKB-SubCell"/>
</dbReference>
<dbReference type="RefSeq" id="XP_012894069.1">
    <property type="nucleotide sequence ID" value="XM_013038615.1"/>
</dbReference>
<dbReference type="Proteomes" id="UP000008312">
    <property type="component" value="Unassembled WGS sequence"/>
</dbReference>
<keyword evidence="11" id="KW-0687">Ribonucleoprotein</keyword>
<keyword evidence="6" id="KW-0963">Cytoplasm</keyword>
<keyword evidence="17" id="KW-1185">Reference proteome</keyword>
<evidence type="ECO:0000259" key="14">
    <source>
        <dbReference type="Pfam" id="PF00281"/>
    </source>
</evidence>
<feature type="domain" description="Large ribosomal subunit protein uL5 N-terminal" evidence="14">
    <location>
        <begin position="102"/>
        <end position="155"/>
    </location>
</feature>
<evidence type="ECO:0000256" key="12">
    <source>
        <dbReference type="ARBA" id="ARBA00035391"/>
    </source>
</evidence>
<comment type="subunit">
    <text evidence="5">Part of the 50S ribosomal subunit; contacts the 5S rRNA.</text>
</comment>
<dbReference type="Pfam" id="PF00673">
    <property type="entry name" value="Ribosomal_L5_C"/>
    <property type="match status" value="1"/>
</dbReference>
<dbReference type="Pfam" id="PF00281">
    <property type="entry name" value="Ribosomal_L5"/>
    <property type="match status" value="1"/>
</dbReference>
<evidence type="ECO:0000256" key="5">
    <source>
        <dbReference type="ARBA" id="ARBA00011505"/>
    </source>
</evidence>
<evidence type="ECO:0000256" key="9">
    <source>
        <dbReference type="ARBA" id="ARBA00022980"/>
    </source>
</evidence>
<keyword evidence="7" id="KW-0699">rRNA-binding</keyword>
<dbReference type="InterPro" id="IPR022803">
    <property type="entry name" value="Ribosomal_uL5_dom_sf"/>
</dbReference>
<protein>
    <recommendedName>
        <fullName evidence="12">50S ribosomal protein L5, chloroplastic</fullName>
    </recommendedName>
</protein>
<evidence type="ECO:0000256" key="1">
    <source>
        <dbReference type="ARBA" id="ARBA00003898"/>
    </source>
</evidence>
<keyword evidence="8" id="KW-0694">RNA-binding</keyword>
<gene>
    <name evidence="16" type="ORF">GSBLH_T00000412001</name>
</gene>
<evidence type="ECO:0000313" key="17">
    <source>
        <dbReference type="Proteomes" id="UP000008312"/>
    </source>
</evidence>
<comment type="function">
    <text evidence="1">Binds 5S rRNA, forms part of the central protuberance of the 50S subunit.</text>
</comment>
<dbReference type="GO" id="GO:0019843">
    <property type="term" value="F:rRNA binding"/>
    <property type="evidence" value="ECO:0007669"/>
    <property type="project" value="UniProtKB-KW"/>
</dbReference>
<evidence type="ECO:0000256" key="10">
    <source>
        <dbReference type="ARBA" id="ARBA00023242"/>
    </source>
</evidence>
<dbReference type="FunFam" id="3.30.1440.10:FF:000004">
    <property type="entry name" value="60S ribosomal protein L11, putative"/>
    <property type="match status" value="1"/>
</dbReference>
<dbReference type="InterPro" id="IPR002132">
    <property type="entry name" value="Ribosomal_uL5"/>
</dbReference>
<reference evidence="16" key="1">
    <citation type="submission" date="2010-02" db="EMBL/GenBank/DDBJ databases">
        <title>Sequencing and annotation of the Blastocystis hominis genome.</title>
        <authorList>
            <person name="Wincker P."/>
        </authorList>
    </citation>
    <scope>NUCLEOTIDE SEQUENCE</scope>
    <source>
        <strain evidence="16">Singapore isolate B</strain>
    </source>
</reference>
<feature type="signal peptide" evidence="13">
    <location>
        <begin position="1"/>
        <end position="15"/>
    </location>
</feature>
<keyword evidence="13" id="KW-0732">Signal</keyword>
<dbReference type="NCBIfam" id="NF003258">
    <property type="entry name" value="PRK04219.1"/>
    <property type="match status" value="1"/>
</dbReference>
<dbReference type="EMBL" id="FN668638">
    <property type="protein sequence ID" value="CBK20021.2"/>
    <property type="molecule type" value="Genomic_DNA"/>
</dbReference>
<dbReference type="FunCoup" id="D8LW32">
    <property type="interactions" value="406"/>
</dbReference>
<accession>D8LW32</accession>
<comment type="similarity">
    <text evidence="4">Belongs to the universal ribosomal protein uL5 family.</text>
</comment>
<dbReference type="Gene3D" id="3.30.1440.10">
    <property type="match status" value="1"/>
</dbReference>
<evidence type="ECO:0000256" key="7">
    <source>
        <dbReference type="ARBA" id="ARBA00022730"/>
    </source>
</evidence>
<proteinExistence type="inferred from homology"/>
<dbReference type="OMA" id="NCIFIRM"/>
<dbReference type="AlphaFoldDB" id="D8LW32"/>
<dbReference type="InterPro" id="IPR031309">
    <property type="entry name" value="Ribosomal_uL5_C"/>
</dbReference>
<keyword evidence="10" id="KW-0539">Nucleus</keyword>
<name>D8LW32_BLAHO</name>
<organism evidence="16">
    <name type="scientific">Blastocystis hominis</name>
    <dbReference type="NCBI Taxonomy" id="12968"/>
    <lineage>
        <taxon>Eukaryota</taxon>
        <taxon>Sar</taxon>
        <taxon>Stramenopiles</taxon>
        <taxon>Bigyra</taxon>
        <taxon>Opalozoa</taxon>
        <taxon>Opalinata</taxon>
        <taxon>Blastocystidae</taxon>
        <taxon>Blastocystis</taxon>
    </lineage>
</organism>
<evidence type="ECO:0000256" key="11">
    <source>
        <dbReference type="ARBA" id="ARBA00023274"/>
    </source>
</evidence>
<evidence type="ECO:0000313" key="16">
    <source>
        <dbReference type="EMBL" id="CBK20021.2"/>
    </source>
</evidence>
<dbReference type="GO" id="GO:1990904">
    <property type="term" value="C:ribonucleoprotein complex"/>
    <property type="evidence" value="ECO:0007669"/>
    <property type="project" value="UniProtKB-KW"/>
</dbReference>
<evidence type="ECO:0000259" key="15">
    <source>
        <dbReference type="Pfam" id="PF00673"/>
    </source>
</evidence>
<dbReference type="SUPFAM" id="SSF55282">
    <property type="entry name" value="RL5-like"/>
    <property type="match status" value="1"/>
</dbReference>
<dbReference type="GO" id="GO:0003735">
    <property type="term" value="F:structural constituent of ribosome"/>
    <property type="evidence" value="ECO:0007669"/>
    <property type="project" value="InterPro"/>
</dbReference>
<evidence type="ECO:0000256" key="13">
    <source>
        <dbReference type="SAM" id="SignalP"/>
    </source>
</evidence>
<evidence type="ECO:0000256" key="4">
    <source>
        <dbReference type="ARBA" id="ARBA00008553"/>
    </source>
</evidence>
<evidence type="ECO:0000256" key="2">
    <source>
        <dbReference type="ARBA" id="ARBA00004123"/>
    </source>
</evidence>
<feature type="chain" id="PRO_5012067746" description="50S ribosomal protein L5, chloroplastic" evidence="13">
    <location>
        <begin position="16"/>
        <end position="271"/>
    </location>
</feature>
<comment type="subcellular location">
    <subcellularLocation>
        <location evidence="3">Cytoplasm</location>
    </subcellularLocation>
    <subcellularLocation>
        <location evidence="2">Nucleus</location>
    </subcellularLocation>
</comment>
<dbReference type="PANTHER" id="PTHR11994">
    <property type="entry name" value="60S RIBOSOMAL PROTEIN L11-RELATED"/>
    <property type="match status" value="1"/>
</dbReference>
<keyword evidence="9" id="KW-0689">Ribosomal protein</keyword>
<dbReference type="OrthoDB" id="1734943at2759"/>
<dbReference type="GO" id="GO:0006412">
    <property type="term" value="P:translation"/>
    <property type="evidence" value="ECO:0007669"/>
    <property type="project" value="InterPro"/>
</dbReference>
<dbReference type="InterPro" id="IPR057266">
    <property type="entry name" value="Ribosomal_uL5_euk/arc-type"/>
</dbReference>
<feature type="domain" description="Large ribosomal subunit protein uL5 C-terminal" evidence="15">
    <location>
        <begin position="159"/>
        <end position="257"/>
    </location>
</feature>
<dbReference type="InterPro" id="IPR031310">
    <property type="entry name" value="Ribosomal_uL5_N"/>
</dbReference>
<evidence type="ECO:0000256" key="8">
    <source>
        <dbReference type="ARBA" id="ARBA00022884"/>
    </source>
</evidence>
<evidence type="ECO:0000256" key="6">
    <source>
        <dbReference type="ARBA" id="ARBA00022490"/>
    </source>
</evidence>
<dbReference type="GO" id="GO:0005840">
    <property type="term" value="C:ribosome"/>
    <property type="evidence" value="ECO:0007669"/>
    <property type="project" value="UniProtKB-KW"/>
</dbReference>
<dbReference type="InParanoid" id="D8LW32"/>
<evidence type="ECO:0000256" key="3">
    <source>
        <dbReference type="ARBA" id="ARBA00004496"/>
    </source>
</evidence>
<dbReference type="GeneID" id="24917722"/>
<sequence>MSLTLLWETLWGCFAVSLQSSCLASRSLHYSILFRVALFLSLRGLLGNTSLGSCGMDPLGFLLMRQSRLYALLFVFMHLGRIEHTNEIPRNCIFIRMSEKSNVMRNIRVEKLVINICVGESGDAVSKAARVLQQISGQEPIYGKARFTIRSFSIRRNEKISVHATIRGEKALEILERGLKVKEYELVKRNFSDSGNFGFGIQEHIDLGIKYDPNTGIFGMDFYVQLARPGGRVSKRKAQRSRIGYSHKVTREEAMEWFKKTYDGIILDKAK</sequence>
<dbReference type="GO" id="GO:0005634">
    <property type="term" value="C:nucleus"/>
    <property type="evidence" value="ECO:0007669"/>
    <property type="project" value="UniProtKB-SubCell"/>
</dbReference>